<dbReference type="InterPro" id="IPR011576">
    <property type="entry name" value="Pyridox_Oxase_N"/>
</dbReference>
<dbReference type="SUPFAM" id="SSF50475">
    <property type="entry name" value="FMN-binding split barrel"/>
    <property type="match status" value="1"/>
</dbReference>
<evidence type="ECO:0000313" key="3">
    <source>
        <dbReference type="EMBL" id="SDQ37860.1"/>
    </source>
</evidence>
<dbReference type="GO" id="GO:0070967">
    <property type="term" value="F:coenzyme F420 binding"/>
    <property type="evidence" value="ECO:0007669"/>
    <property type="project" value="TreeGrafter"/>
</dbReference>
<dbReference type="InterPro" id="IPR012349">
    <property type="entry name" value="Split_barrel_FMN-bd"/>
</dbReference>
<dbReference type="Pfam" id="PF01243">
    <property type="entry name" value="PNPOx_N"/>
    <property type="match status" value="1"/>
</dbReference>
<dbReference type="AlphaFoldDB" id="A0A1H1AE58"/>
<dbReference type="Gene3D" id="2.30.110.10">
    <property type="entry name" value="Electron Transport, Fmn-binding Protein, Chain A"/>
    <property type="match status" value="1"/>
</dbReference>
<dbReference type="EMBL" id="FNKO01000001">
    <property type="protein sequence ID" value="SDQ37860.1"/>
    <property type="molecule type" value="Genomic_DNA"/>
</dbReference>
<accession>A0A1H1AE58</accession>
<dbReference type="InterPro" id="IPR052019">
    <property type="entry name" value="F420H2_bilvrd_red/Heme_oxyg"/>
</dbReference>
<protein>
    <submittedName>
        <fullName evidence="3">PPOX class probable F420-dependent enzyme</fullName>
    </submittedName>
</protein>
<evidence type="ECO:0000259" key="2">
    <source>
        <dbReference type="Pfam" id="PF01243"/>
    </source>
</evidence>
<evidence type="ECO:0000313" key="4">
    <source>
        <dbReference type="Proteomes" id="UP000199301"/>
    </source>
</evidence>
<organism evidence="3 4">
    <name type="scientific">Actinopolyspora saharensis</name>
    <dbReference type="NCBI Taxonomy" id="995062"/>
    <lineage>
        <taxon>Bacteria</taxon>
        <taxon>Bacillati</taxon>
        <taxon>Actinomycetota</taxon>
        <taxon>Actinomycetes</taxon>
        <taxon>Actinopolysporales</taxon>
        <taxon>Actinopolysporaceae</taxon>
        <taxon>Actinopolyspora</taxon>
    </lineage>
</organism>
<dbReference type="OrthoDB" id="162914at2"/>
<dbReference type="PANTHER" id="PTHR35176:SF6">
    <property type="entry name" value="HEME OXYGENASE HI_0854-RELATED"/>
    <property type="match status" value="1"/>
</dbReference>
<dbReference type="GO" id="GO:0016627">
    <property type="term" value="F:oxidoreductase activity, acting on the CH-CH group of donors"/>
    <property type="evidence" value="ECO:0007669"/>
    <property type="project" value="TreeGrafter"/>
</dbReference>
<gene>
    <name evidence="3" type="ORF">SAMN04489718_1540</name>
</gene>
<keyword evidence="1" id="KW-0560">Oxidoreductase</keyword>
<feature type="domain" description="Pyridoxamine 5'-phosphate oxidase N-terminal" evidence="2">
    <location>
        <begin position="7"/>
        <end position="129"/>
    </location>
</feature>
<dbReference type="STRING" id="995062.SAMN04489718_1540"/>
<evidence type="ECO:0000256" key="1">
    <source>
        <dbReference type="ARBA" id="ARBA00023002"/>
    </source>
</evidence>
<name>A0A1H1AE58_9ACTN</name>
<keyword evidence="4" id="KW-1185">Reference proteome</keyword>
<dbReference type="NCBIfam" id="TIGR03618">
    <property type="entry name" value="Rv1155_F420"/>
    <property type="match status" value="1"/>
</dbReference>
<dbReference type="GO" id="GO:0005829">
    <property type="term" value="C:cytosol"/>
    <property type="evidence" value="ECO:0007669"/>
    <property type="project" value="TreeGrafter"/>
</dbReference>
<sequence>MPKPPVPEQVSKLLSAPNPSVITTVRSDGQPVSVATWYLWEDGNILVNMDQGRKRLDYMRAEPRVSLTVLASDNWYTHVSLQGHVVELLDDPELTDIDRLARHYTGDRYHVRDRHRISARIAVDRWHGWGAAENTDVVHH</sequence>
<dbReference type="Proteomes" id="UP000199301">
    <property type="component" value="Unassembled WGS sequence"/>
</dbReference>
<dbReference type="PANTHER" id="PTHR35176">
    <property type="entry name" value="HEME OXYGENASE HI_0854-RELATED"/>
    <property type="match status" value="1"/>
</dbReference>
<proteinExistence type="predicted"/>
<dbReference type="InterPro" id="IPR019920">
    <property type="entry name" value="F420-binding_dom_put"/>
</dbReference>
<dbReference type="RefSeq" id="WP_092521988.1">
    <property type="nucleotide sequence ID" value="NZ_FNKO01000001.1"/>
</dbReference>
<reference evidence="4" key="1">
    <citation type="submission" date="2016-10" db="EMBL/GenBank/DDBJ databases">
        <authorList>
            <person name="Varghese N."/>
            <person name="Submissions S."/>
        </authorList>
    </citation>
    <scope>NUCLEOTIDE SEQUENCE [LARGE SCALE GENOMIC DNA]</scope>
    <source>
        <strain evidence="4">DSM 45459</strain>
    </source>
</reference>